<organism evidence="2 3">
    <name type="scientific">Candidatus Uhrbacteria bacterium RIFOXYB2_FULL_57_15</name>
    <dbReference type="NCBI Taxonomy" id="1802422"/>
    <lineage>
        <taxon>Bacteria</taxon>
        <taxon>Candidatus Uhriibacteriota</taxon>
    </lineage>
</organism>
<dbReference type="GO" id="GO:0004222">
    <property type="term" value="F:metalloendopeptidase activity"/>
    <property type="evidence" value="ECO:0007669"/>
    <property type="project" value="TreeGrafter"/>
</dbReference>
<dbReference type="Gene3D" id="2.70.70.10">
    <property type="entry name" value="Glucose Permease (Domain IIA)"/>
    <property type="match status" value="1"/>
</dbReference>
<proteinExistence type="predicted"/>
<evidence type="ECO:0000313" key="3">
    <source>
        <dbReference type="Proteomes" id="UP000176501"/>
    </source>
</evidence>
<dbReference type="InterPro" id="IPR050570">
    <property type="entry name" value="Cell_wall_metabolism_enzyme"/>
</dbReference>
<dbReference type="Pfam" id="PF01551">
    <property type="entry name" value="Peptidase_M23"/>
    <property type="match status" value="1"/>
</dbReference>
<evidence type="ECO:0000259" key="1">
    <source>
        <dbReference type="Pfam" id="PF01551"/>
    </source>
</evidence>
<feature type="domain" description="M23ase beta-sheet core" evidence="1">
    <location>
        <begin position="78"/>
        <end position="181"/>
    </location>
</feature>
<name>A0A1F7W9Q3_9BACT</name>
<dbReference type="InterPro" id="IPR016047">
    <property type="entry name" value="M23ase_b-sheet_dom"/>
</dbReference>
<dbReference type="AlphaFoldDB" id="A0A1F7W9Q3"/>
<accession>A0A1F7W9Q3</accession>
<comment type="caution">
    <text evidence="2">The sequence shown here is derived from an EMBL/GenBank/DDBJ whole genome shotgun (WGS) entry which is preliminary data.</text>
</comment>
<dbReference type="EMBL" id="MGFE01000002">
    <property type="protein sequence ID" value="OGL99555.1"/>
    <property type="molecule type" value="Genomic_DNA"/>
</dbReference>
<sequence length="387" mass="42435">MLYWAHMKYLIAIAGVLAFLGAGCVAPVEPDTSGGDPTTGAPVVETDVTLPLSGDGPVGYLPVYKRFGEFFDDRFVGYHTGEDAEVPPDDDPLPPIPVLAVADGTVAYLSHVSGFGGVVILQHEFDGESIQTLYGHLDLDSTTLRTGDVVAKGQVMAILGEDKSEDTDGERRHLHFAVYRGAEVRLQGYVSSPVELDAWINPQDFFAEHGVTRPDPDLAEHDDVLSARDLLWYPSPTRRDVPLAHAAYGELDFEMPADWDVEYIPSLDALNLYEVSGAGTARERSKMLIRYFDANDFQTLSTVDVISTETVSVGVEDYDARRYEIVKKSGIEDFTDQPAWRNAQHVVTDFRAEAGFSRFYVVAANPDLDPAVYQGILDSIGADFFSA</sequence>
<dbReference type="PANTHER" id="PTHR21666:SF270">
    <property type="entry name" value="MUREIN HYDROLASE ACTIVATOR ENVC"/>
    <property type="match status" value="1"/>
</dbReference>
<dbReference type="PANTHER" id="PTHR21666">
    <property type="entry name" value="PEPTIDASE-RELATED"/>
    <property type="match status" value="1"/>
</dbReference>
<dbReference type="SUPFAM" id="SSF51261">
    <property type="entry name" value="Duplicated hybrid motif"/>
    <property type="match status" value="1"/>
</dbReference>
<dbReference type="InterPro" id="IPR011055">
    <property type="entry name" value="Dup_hybrid_motif"/>
</dbReference>
<dbReference type="Proteomes" id="UP000176501">
    <property type="component" value="Unassembled WGS sequence"/>
</dbReference>
<gene>
    <name evidence="2" type="ORF">A2304_05475</name>
</gene>
<dbReference type="CDD" id="cd12797">
    <property type="entry name" value="M23_peptidase"/>
    <property type="match status" value="1"/>
</dbReference>
<reference evidence="2 3" key="1">
    <citation type="journal article" date="2016" name="Nat. Commun.">
        <title>Thousands of microbial genomes shed light on interconnected biogeochemical processes in an aquifer system.</title>
        <authorList>
            <person name="Anantharaman K."/>
            <person name="Brown C.T."/>
            <person name="Hug L.A."/>
            <person name="Sharon I."/>
            <person name="Castelle C.J."/>
            <person name="Probst A.J."/>
            <person name="Thomas B.C."/>
            <person name="Singh A."/>
            <person name="Wilkins M.J."/>
            <person name="Karaoz U."/>
            <person name="Brodie E.L."/>
            <person name="Williams K.H."/>
            <person name="Hubbard S.S."/>
            <person name="Banfield J.F."/>
        </authorList>
    </citation>
    <scope>NUCLEOTIDE SEQUENCE [LARGE SCALE GENOMIC DNA]</scope>
</reference>
<evidence type="ECO:0000313" key="2">
    <source>
        <dbReference type="EMBL" id="OGL99555.1"/>
    </source>
</evidence>
<protein>
    <recommendedName>
        <fullName evidence="1">M23ase beta-sheet core domain-containing protein</fullName>
    </recommendedName>
</protein>